<dbReference type="EMBL" id="LT963408">
    <property type="protein sequence ID" value="SOS35739.1"/>
    <property type="molecule type" value="Genomic_DNA"/>
</dbReference>
<proteinExistence type="predicted"/>
<organism evidence="1 2">
    <name type="scientific">Pseudomonas syringae group genomosp. 3</name>
    <dbReference type="NCBI Taxonomy" id="251701"/>
    <lineage>
        <taxon>Bacteria</taxon>
        <taxon>Pseudomonadati</taxon>
        <taxon>Pseudomonadota</taxon>
        <taxon>Gammaproteobacteria</taxon>
        <taxon>Pseudomonadales</taxon>
        <taxon>Pseudomonadaceae</taxon>
        <taxon>Pseudomonas</taxon>
    </lineage>
</organism>
<evidence type="ECO:0000313" key="2">
    <source>
        <dbReference type="Proteomes" id="UP000238093"/>
    </source>
</evidence>
<sequence length="78" mass="8483">MATSELLKEANFLLPGYVAPEAGIYQPAVYFHNRDLGIKTVILPDRNVASRLAKVVQGGLTIDNDQLRGAGSNRCPAW</sequence>
<gene>
    <name evidence="1" type="ORF">CFBP6411_04382</name>
</gene>
<reference evidence="1 2" key="1">
    <citation type="submission" date="2017-11" db="EMBL/GenBank/DDBJ databases">
        <authorList>
            <person name="Han C.G."/>
        </authorList>
    </citation>
    <scope>NUCLEOTIDE SEQUENCE [LARGE SCALE GENOMIC DNA]</scope>
    <source>
        <strain evidence="1">CFBP6411</strain>
    </source>
</reference>
<dbReference type="Proteomes" id="UP000238093">
    <property type="component" value="Chromosome I"/>
</dbReference>
<accession>A0A2K4WIK7</accession>
<protein>
    <submittedName>
        <fullName evidence="1">Uncharacterized protein</fullName>
    </submittedName>
</protein>
<evidence type="ECO:0000313" key="1">
    <source>
        <dbReference type="EMBL" id="SOS35739.1"/>
    </source>
</evidence>
<dbReference type="AlphaFoldDB" id="A0A2K4WIK7"/>
<name>A0A2K4WIK7_9PSED</name>